<dbReference type="PANTHER" id="PTHR30385:SF7">
    <property type="entry name" value="RNA POLYMERASE SIGMA FACTOR FLIA"/>
    <property type="match status" value="1"/>
</dbReference>
<dbReference type="InterPro" id="IPR013325">
    <property type="entry name" value="RNA_pol_sigma_r2"/>
</dbReference>
<dbReference type="PRINTS" id="PR00046">
    <property type="entry name" value="SIGMA70FCT"/>
</dbReference>
<dbReference type="PROSITE" id="PS00716">
    <property type="entry name" value="SIGMA70_2"/>
    <property type="match status" value="1"/>
</dbReference>
<dbReference type="InterPro" id="IPR007627">
    <property type="entry name" value="RNA_pol_sigma70_r2"/>
</dbReference>
<keyword evidence="1" id="KW-0805">Transcription regulation</keyword>
<dbReference type="NCBIfam" id="TIGR02479">
    <property type="entry name" value="FliA_WhiG"/>
    <property type="match status" value="1"/>
</dbReference>
<dbReference type="Pfam" id="PF04542">
    <property type="entry name" value="Sigma70_r2"/>
    <property type="match status" value="1"/>
</dbReference>
<keyword evidence="7" id="KW-1185">Reference proteome</keyword>
<keyword evidence="2" id="KW-0731">Sigma factor</keyword>
<evidence type="ECO:0000259" key="5">
    <source>
        <dbReference type="PROSITE" id="PS00716"/>
    </source>
</evidence>
<evidence type="ECO:0000256" key="1">
    <source>
        <dbReference type="ARBA" id="ARBA00023015"/>
    </source>
</evidence>
<gene>
    <name evidence="6" type="ORF">DCC39_01150</name>
</gene>
<dbReference type="NCBIfam" id="NF005809">
    <property type="entry name" value="PRK07670.1"/>
    <property type="match status" value="1"/>
</dbReference>
<proteinExistence type="predicted"/>
<dbReference type="NCBIfam" id="NF005413">
    <property type="entry name" value="PRK06986.1"/>
    <property type="match status" value="1"/>
</dbReference>
<dbReference type="GO" id="GO:0006352">
    <property type="term" value="P:DNA-templated transcription initiation"/>
    <property type="evidence" value="ECO:0007669"/>
    <property type="project" value="InterPro"/>
</dbReference>
<dbReference type="Pfam" id="PF04539">
    <property type="entry name" value="Sigma70_r3"/>
    <property type="match status" value="1"/>
</dbReference>
<dbReference type="Gene3D" id="1.20.140.160">
    <property type="match status" value="1"/>
</dbReference>
<keyword evidence="3" id="KW-0238">DNA-binding</keyword>
<dbReference type="InterPro" id="IPR012845">
    <property type="entry name" value="RNA_pol_sigma_FliA_WhiG"/>
</dbReference>
<dbReference type="RefSeq" id="WP_116553032.1">
    <property type="nucleotide sequence ID" value="NZ_QCZG01000001.1"/>
</dbReference>
<comment type="caution">
    <text evidence="6">The sequence shown here is derived from an EMBL/GenBank/DDBJ whole genome shotgun (WGS) entry which is preliminary data.</text>
</comment>
<dbReference type="SUPFAM" id="SSF88659">
    <property type="entry name" value="Sigma3 and sigma4 domains of RNA polymerase sigma factors"/>
    <property type="match status" value="2"/>
</dbReference>
<feature type="domain" description="RNA polymerase sigma-70" evidence="5">
    <location>
        <begin position="217"/>
        <end position="243"/>
    </location>
</feature>
<sequence length="251" mass="29106">MSQQSMLETNQWNKWLENRDSQAAEQLVETYMPLVDYHVQRISAGLPSSVSVEELKSLGLMGLFDALTKFDPNRDLKFNTYASFRVKGAILDGLRKKDWLPRSIREKTKRIEHTISNLEQKHLRHITIKEVANELGMTENEVLATIQENTIANLIFIDEANQDYDNEQNVQIEDKSMPTPEEQLMKQELIEEVSKAIKNLTKNEQLVISFFYEQELTLTEIGKIMELSTSRISQIHSKAIFKLRHLLEKNA</sequence>
<dbReference type="PANTHER" id="PTHR30385">
    <property type="entry name" value="SIGMA FACTOR F FLAGELLAR"/>
    <property type="match status" value="1"/>
</dbReference>
<dbReference type="GO" id="GO:0003899">
    <property type="term" value="F:DNA-directed RNA polymerase activity"/>
    <property type="evidence" value="ECO:0007669"/>
    <property type="project" value="InterPro"/>
</dbReference>
<dbReference type="PIRSF" id="PIRSF000770">
    <property type="entry name" value="RNA_pol_sigma-SigE/K"/>
    <property type="match status" value="1"/>
</dbReference>
<protein>
    <submittedName>
        <fullName evidence="6">FliA/WhiG family RNA polymerase sigma factor</fullName>
    </submittedName>
</protein>
<dbReference type="InterPro" id="IPR007630">
    <property type="entry name" value="RNA_pol_sigma70_r4"/>
</dbReference>
<dbReference type="OrthoDB" id="9799825at2"/>
<evidence type="ECO:0000256" key="3">
    <source>
        <dbReference type="ARBA" id="ARBA00023125"/>
    </source>
</evidence>
<evidence type="ECO:0000256" key="2">
    <source>
        <dbReference type="ARBA" id="ARBA00023082"/>
    </source>
</evidence>
<dbReference type="CDD" id="cd06171">
    <property type="entry name" value="Sigma70_r4"/>
    <property type="match status" value="1"/>
</dbReference>
<dbReference type="GO" id="GO:0003677">
    <property type="term" value="F:DNA binding"/>
    <property type="evidence" value="ECO:0007669"/>
    <property type="project" value="UniProtKB-KW"/>
</dbReference>
<organism evidence="6 7">
    <name type="scientific">Pueribacillus theae</name>
    <dbReference type="NCBI Taxonomy" id="2171751"/>
    <lineage>
        <taxon>Bacteria</taxon>
        <taxon>Bacillati</taxon>
        <taxon>Bacillota</taxon>
        <taxon>Bacilli</taxon>
        <taxon>Bacillales</taxon>
        <taxon>Bacillaceae</taxon>
        <taxon>Pueribacillus</taxon>
    </lineage>
</organism>
<dbReference type="InterPro" id="IPR000943">
    <property type="entry name" value="RNA_pol_sigma70"/>
</dbReference>
<evidence type="ECO:0000313" key="6">
    <source>
        <dbReference type="EMBL" id="PWA13528.1"/>
    </source>
</evidence>
<name>A0A2U1K8M4_9BACI</name>
<dbReference type="EMBL" id="QCZG01000001">
    <property type="protein sequence ID" value="PWA13528.1"/>
    <property type="molecule type" value="Genomic_DNA"/>
</dbReference>
<dbReference type="InterPro" id="IPR007624">
    <property type="entry name" value="RNA_pol_sigma70_r3"/>
</dbReference>
<evidence type="ECO:0000256" key="4">
    <source>
        <dbReference type="ARBA" id="ARBA00023163"/>
    </source>
</evidence>
<dbReference type="AlphaFoldDB" id="A0A2U1K8M4"/>
<dbReference type="Proteomes" id="UP000245998">
    <property type="component" value="Unassembled WGS sequence"/>
</dbReference>
<dbReference type="InterPro" id="IPR014284">
    <property type="entry name" value="RNA_pol_sigma-70_dom"/>
</dbReference>
<accession>A0A2U1K8M4</accession>
<dbReference type="NCBIfam" id="TIGR02937">
    <property type="entry name" value="sigma70-ECF"/>
    <property type="match status" value="1"/>
</dbReference>
<reference evidence="6 7" key="1">
    <citation type="submission" date="2018-04" db="EMBL/GenBank/DDBJ databases">
        <title>Camelliibacillus theae gen. nov., sp. nov., isolated from Pu'er tea.</title>
        <authorList>
            <person name="Niu L."/>
        </authorList>
    </citation>
    <scope>NUCLEOTIDE SEQUENCE [LARGE SCALE GENOMIC DNA]</scope>
    <source>
        <strain evidence="6 7">T8</strain>
    </source>
</reference>
<dbReference type="InterPro" id="IPR013324">
    <property type="entry name" value="RNA_pol_sigma_r3/r4-like"/>
</dbReference>
<dbReference type="GO" id="GO:0016987">
    <property type="term" value="F:sigma factor activity"/>
    <property type="evidence" value="ECO:0007669"/>
    <property type="project" value="UniProtKB-KW"/>
</dbReference>
<dbReference type="SUPFAM" id="SSF88946">
    <property type="entry name" value="Sigma2 domain of RNA polymerase sigma factors"/>
    <property type="match status" value="1"/>
</dbReference>
<evidence type="ECO:0000313" key="7">
    <source>
        <dbReference type="Proteomes" id="UP000245998"/>
    </source>
</evidence>
<keyword evidence="4" id="KW-0804">Transcription</keyword>
<dbReference type="Gene3D" id="1.10.1740.10">
    <property type="match status" value="1"/>
</dbReference>
<dbReference type="Pfam" id="PF04545">
    <property type="entry name" value="Sigma70_r4"/>
    <property type="match status" value="1"/>
</dbReference>